<evidence type="ECO:0000256" key="2">
    <source>
        <dbReference type="ARBA" id="ARBA00023015"/>
    </source>
</evidence>
<dbReference type="InterPro" id="IPR000843">
    <property type="entry name" value="HTH_LacI"/>
</dbReference>
<organism evidence="6 7">
    <name type="scientific">Fictibacillus solisalsi</name>
    <dbReference type="NCBI Taxonomy" id="459525"/>
    <lineage>
        <taxon>Bacteria</taxon>
        <taxon>Bacillati</taxon>
        <taxon>Bacillota</taxon>
        <taxon>Bacilli</taxon>
        <taxon>Bacillales</taxon>
        <taxon>Fictibacillaceae</taxon>
        <taxon>Fictibacillus</taxon>
    </lineage>
</organism>
<dbReference type="Proteomes" id="UP000199544">
    <property type="component" value="Unassembled WGS sequence"/>
</dbReference>
<dbReference type="InterPro" id="IPR010982">
    <property type="entry name" value="Lambda_DNA-bd_dom_sf"/>
</dbReference>
<name>A0A1G9YAD1_9BACL</name>
<evidence type="ECO:0000259" key="5">
    <source>
        <dbReference type="PROSITE" id="PS50932"/>
    </source>
</evidence>
<dbReference type="Gene3D" id="1.10.260.40">
    <property type="entry name" value="lambda repressor-like DNA-binding domains"/>
    <property type="match status" value="1"/>
</dbReference>
<reference evidence="7" key="1">
    <citation type="submission" date="2016-10" db="EMBL/GenBank/DDBJ databases">
        <authorList>
            <person name="Varghese N."/>
            <person name="Submissions S."/>
        </authorList>
    </citation>
    <scope>NUCLEOTIDE SEQUENCE [LARGE SCALE GENOMIC DNA]</scope>
    <source>
        <strain evidence="7">CGMCC 1.6854</strain>
    </source>
</reference>
<evidence type="ECO:0000313" key="6">
    <source>
        <dbReference type="EMBL" id="SDN05481.1"/>
    </source>
</evidence>
<keyword evidence="1" id="KW-0678">Repressor</keyword>
<dbReference type="EMBL" id="FNHW01000001">
    <property type="protein sequence ID" value="SDN05481.1"/>
    <property type="molecule type" value="Genomic_DNA"/>
</dbReference>
<protein>
    <submittedName>
        <fullName evidence="6">Transcriptional regulator, LacI family</fullName>
    </submittedName>
</protein>
<dbReference type="Pfam" id="PF13377">
    <property type="entry name" value="Peripla_BP_3"/>
    <property type="match status" value="1"/>
</dbReference>
<keyword evidence="2" id="KW-0805">Transcription regulation</keyword>
<sequence length="344" mass="39085">MKYDELDGDDTMKTITIADVARHANVSKSTVSQFLNQRFDYMSEKTKRKIEATIKELNYQPNFVARSLKQKSTFTVGVVVANILHTFSTQVIRAIEDYFHEQGFHIIVCNADDEPAKEKKYIEMLRAKQVDGIIIFPTGENRALYEKMKQDRFPIVFMDRTIEDLEISTVMLDNHAAAKLAVDRFVDHGLDRIAIVTTSIIRNISPRVERIEGYKRAMENRGLPIREEYIKTADVGQISEVLSELYSLPEPPQAILAGNDIVLVEVLKFMKEKDIAIPGDTSVIGIDDVSFASFFTPPVTTIAQPAVEMAKQAGNILFNQIKNSEQAEQWMYRYEPTLISRHSG</sequence>
<dbReference type="AlphaFoldDB" id="A0A1G9YAD1"/>
<dbReference type="PANTHER" id="PTHR30146:SF148">
    <property type="entry name" value="HTH-TYPE TRANSCRIPTIONAL REPRESSOR PURR-RELATED"/>
    <property type="match status" value="1"/>
</dbReference>
<evidence type="ECO:0000256" key="1">
    <source>
        <dbReference type="ARBA" id="ARBA00022491"/>
    </source>
</evidence>
<evidence type="ECO:0000256" key="3">
    <source>
        <dbReference type="ARBA" id="ARBA00023125"/>
    </source>
</evidence>
<evidence type="ECO:0000313" key="7">
    <source>
        <dbReference type="Proteomes" id="UP000199544"/>
    </source>
</evidence>
<dbReference type="SUPFAM" id="SSF53822">
    <property type="entry name" value="Periplasmic binding protein-like I"/>
    <property type="match status" value="1"/>
</dbReference>
<dbReference type="GO" id="GO:0000976">
    <property type="term" value="F:transcription cis-regulatory region binding"/>
    <property type="evidence" value="ECO:0007669"/>
    <property type="project" value="TreeGrafter"/>
</dbReference>
<dbReference type="GO" id="GO:0003700">
    <property type="term" value="F:DNA-binding transcription factor activity"/>
    <property type="evidence" value="ECO:0007669"/>
    <property type="project" value="TreeGrafter"/>
</dbReference>
<dbReference type="PROSITE" id="PS50932">
    <property type="entry name" value="HTH_LACI_2"/>
    <property type="match status" value="1"/>
</dbReference>
<dbReference type="Gene3D" id="3.40.50.2300">
    <property type="match status" value="2"/>
</dbReference>
<dbReference type="Pfam" id="PF00356">
    <property type="entry name" value="LacI"/>
    <property type="match status" value="1"/>
</dbReference>
<proteinExistence type="predicted"/>
<feature type="domain" description="HTH lacI-type" evidence="5">
    <location>
        <begin position="15"/>
        <end position="70"/>
    </location>
</feature>
<accession>A0A1G9YAD1</accession>
<dbReference type="SMART" id="SM00354">
    <property type="entry name" value="HTH_LACI"/>
    <property type="match status" value="1"/>
</dbReference>
<dbReference type="CDD" id="cd19977">
    <property type="entry name" value="PBP1_EndR-like"/>
    <property type="match status" value="1"/>
</dbReference>
<keyword evidence="3" id="KW-0238">DNA-binding</keyword>
<dbReference type="SUPFAM" id="SSF47413">
    <property type="entry name" value="lambda repressor-like DNA-binding domains"/>
    <property type="match status" value="1"/>
</dbReference>
<dbReference type="InterPro" id="IPR028082">
    <property type="entry name" value="Peripla_BP_I"/>
</dbReference>
<dbReference type="PANTHER" id="PTHR30146">
    <property type="entry name" value="LACI-RELATED TRANSCRIPTIONAL REPRESSOR"/>
    <property type="match status" value="1"/>
</dbReference>
<dbReference type="STRING" id="459525.SAMN04488137_3273"/>
<dbReference type="PROSITE" id="PS00356">
    <property type="entry name" value="HTH_LACI_1"/>
    <property type="match status" value="1"/>
</dbReference>
<keyword evidence="7" id="KW-1185">Reference proteome</keyword>
<evidence type="ECO:0000256" key="4">
    <source>
        <dbReference type="ARBA" id="ARBA00023163"/>
    </source>
</evidence>
<keyword evidence="4" id="KW-0804">Transcription</keyword>
<dbReference type="InterPro" id="IPR046335">
    <property type="entry name" value="LacI/GalR-like_sensor"/>
</dbReference>
<dbReference type="CDD" id="cd01392">
    <property type="entry name" value="HTH_LacI"/>
    <property type="match status" value="1"/>
</dbReference>
<gene>
    <name evidence="6" type="ORF">SAMN04488137_3273</name>
</gene>